<dbReference type="InterPro" id="IPR005025">
    <property type="entry name" value="FMN_Rdtase-like_dom"/>
</dbReference>
<dbReference type="Gene3D" id="3.10.20.30">
    <property type="match status" value="1"/>
</dbReference>
<evidence type="ECO:0000313" key="11">
    <source>
        <dbReference type="EMBL" id="QMW23207.1"/>
    </source>
</evidence>
<dbReference type="SUPFAM" id="SSF52343">
    <property type="entry name" value="Ferredoxin reductase-like, C-terminal NADP-linked domain"/>
    <property type="match status" value="1"/>
</dbReference>
<name>A0A7G5IIL5_9SPHN</name>
<evidence type="ECO:0000256" key="8">
    <source>
        <dbReference type="ARBA" id="ARBA00023014"/>
    </source>
</evidence>
<evidence type="ECO:0000256" key="6">
    <source>
        <dbReference type="ARBA" id="ARBA00023002"/>
    </source>
</evidence>
<dbReference type="InterPro" id="IPR036010">
    <property type="entry name" value="2Fe-2S_ferredoxin-like_sf"/>
</dbReference>
<dbReference type="CDD" id="cd06214">
    <property type="entry name" value="PA_degradation_oxidoreductase_like"/>
    <property type="match status" value="1"/>
</dbReference>
<keyword evidence="2" id="KW-0285">Flavoprotein</keyword>
<evidence type="ECO:0000259" key="9">
    <source>
        <dbReference type="PROSITE" id="PS51085"/>
    </source>
</evidence>
<comment type="cofactor">
    <cofactor evidence="1">
        <name>FAD</name>
        <dbReference type="ChEBI" id="CHEBI:57692"/>
    </cofactor>
</comment>
<dbReference type="PANTHER" id="PTHR47354:SF8">
    <property type="entry name" value="1,2-PHENYLACETYL-COA EPOXIDASE, SUBUNIT E"/>
    <property type="match status" value="1"/>
</dbReference>
<keyword evidence="6" id="KW-0560">Oxidoreductase</keyword>
<evidence type="ECO:0000259" key="10">
    <source>
        <dbReference type="PROSITE" id="PS51384"/>
    </source>
</evidence>
<dbReference type="PROSITE" id="PS00197">
    <property type="entry name" value="2FE2S_FER_1"/>
    <property type="match status" value="1"/>
</dbReference>
<keyword evidence="4" id="KW-0479">Metal-binding</keyword>
<dbReference type="PROSITE" id="PS51085">
    <property type="entry name" value="2FE2S_FER_2"/>
    <property type="match status" value="1"/>
</dbReference>
<dbReference type="Proteomes" id="UP000515292">
    <property type="component" value="Chromosome"/>
</dbReference>
<dbReference type="InterPro" id="IPR006058">
    <property type="entry name" value="2Fe2S_fd_BS"/>
</dbReference>
<dbReference type="InterPro" id="IPR008333">
    <property type="entry name" value="Cbr1-like_FAD-bd_dom"/>
</dbReference>
<reference evidence="11 12" key="1">
    <citation type="submission" date="2020-07" db="EMBL/GenBank/DDBJ databases">
        <title>Complete genome sequence for Sandaracinobacter sp. M6.</title>
        <authorList>
            <person name="Tang Y."/>
            <person name="Liu Q."/>
            <person name="Guo Z."/>
            <person name="Lei P."/>
            <person name="Huang B."/>
        </authorList>
    </citation>
    <scope>NUCLEOTIDE SEQUENCE [LARGE SCALE GENOMIC DNA]</scope>
    <source>
        <strain evidence="11 12">M6</strain>
    </source>
</reference>
<dbReference type="Pfam" id="PF03358">
    <property type="entry name" value="FMN_red"/>
    <property type="match status" value="1"/>
</dbReference>
<accession>A0A7G5IIL5</accession>
<dbReference type="CDD" id="cd00207">
    <property type="entry name" value="fer2"/>
    <property type="match status" value="1"/>
</dbReference>
<dbReference type="GO" id="GO:0046872">
    <property type="term" value="F:metal ion binding"/>
    <property type="evidence" value="ECO:0007669"/>
    <property type="project" value="UniProtKB-KW"/>
</dbReference>
<dbReference type="Pfam" id="PF00970">
    <property type="entry name" value="FAD_binding_6"/>
    <property type="match status" value="1"/>
</dbReference>
<gene>
    <name evidence="11" type="ORF">H3309_01475</name>
</gene>
<proteinExistence type="predicted"/>
<feature type="domain" description="FAD-binding FR-type" evidence="10">
    <location>
        <begin position="464"/>
        <end position="566"/>
    </location>
</feature>
<dbReference type="InterPro" id="IPR012675">
    <property type="entry name" value="Beta-grasp_dom_sf"/>
</dbReference>
<evidence type="ECO:0000313" key="12">
    <source>
        <dbReference type="Proteomes" id="UP000515292"/>
    </source>
</evidence>
<keyword evidence="5" id="KW-0274">FAD</keyword>
<dbReference type="GO" id="GO:0050660">
    <property type="term" value="F:flavin adenine dinucleotide binding"/>
    <property type="evidence" value="ECO:0007669"/>
    <property type="project" value="TreeGrafter"/>
</dbReference>
<dbReference type="InterPro" id="IPR050415">
    <property type="entry name" value="MRET"/>
</dbReference>
<dbReference type="InterPro" id="IPR017938">
    <property type="entry name" value="Riboflavin_synthase-like_b-brl"/>
</dbReference>
<dbReference type="Pfam" id="PF00111">
    <property type="entry name" value="Fer2"/>
    <property type="match status" value="1"/>
</dbReference>
<dbReference type="Gene3D" id="3.40.50.360">
    <property type="match status" value="2"/>
</dbReference>
<dbReference type="Gene3D" id="3.40.50.80">
    <property type="entry name" value="Nucleotide-binding domain of ferredoxin-NADP reductase (FNR) module"/>
    <property type="match status" value="1"/>
</dbReference>
<dbReference type="AlphaFoldDB" id="A0A7G5IIL5"/>
<dbReference type="SUPFAM" id="SSF54292">
    <property type="entry name" value="2Fe-2S ferredoxin-like"/>
    <property type="match status" value="1"/>
</dbReference>
<dbReference type="InterPro" id="IPR017927">
    <property type="entry name" value="FAD-bd_FR_type"/>
</dbReference>
<dbReference type="PROSITE" id="PS51384">
    <property type="entry name" value="FAD_FR"/>
    <property type="match status" value="1"/>
</dbReference>
<evidence type="ECO:0000256" key="2">
    <source>
        <dbReference type="ARBA" id="ARBA00022630"/>
    </source>
</evidence>
<dbReference type="PANTHER" id="PTHR47354">
    <property type="entry name" value="NADH OXIDOREDUCTASE HCR"/>
    <property type="match status" value="1"/>
</dbReference>
<dbReference type="InterPro" id="IPR001433">
    <property type="entry name" value="OxRdtase_FAD/NAD-bd"/>
</dbReference>
<dbReference type="Gene3D" id="2.40.30.10">
    <property type="entry name" value="Translation factors"/>
    <property type="match status" value="1"/>
</dbReference>
<keyword evidence="8" id="KW-0411">Iron-sulfur</keyword>
<evidence type="ECO:0000256" key="3">
    <source>
        <dbReference type="ARBA" id="ARBA00022714"/>
    </source>
</evidence>
<dbReference type="InterPro" id="IPR029039">
    <property type="entry name" value="Flavoprotein-like_sf"/>
</dbReference>
<dbReference type="GO" id="GO:0051537">
    <property type="term" value="F:2 iron, 2 sulfur cluster binding"/>
    <property type="evidence" value="ECO:0007669"/>
    <property type="project" value="UniProtKB-KW"/>
</dbReference>
<dbReference type="SUPFAM" id="SSF63380">
    <property type="entry name" value="Riboflavin synthase domain-like"/>
    <property type="match status" value="1"/>
</dbReference>
<evidence type="ECO:0000256" key="4">
    <source>
        <dbReference type="ARBA" id="ARBA00022723"/>
    </source>
</evidence>
<organism evidence="11 12">
    <name type="scientific">Sandaracinobacteroides saxicola</name>
    <dbReference type="NCBI Taxonomy" id="2759707"/>
    <lineage>
        <taxon>Bacteria</taxon>
        <taxon>Pseudomonadati</taxon>
        <taxon>Pseudomonadota</taxon>
        <taxon>Alphaproteobacteria</taxon>
        <taxon>Sphingomonadales</taxon>
        <taxon>Sphingosinicellaceae</taxon>
        <taxon>Sandaracinobacteroides</taxon>
    </lineage>
</organism>
<dbReference type="PRINTS" id="PR00410">
    <property type="entry name" value="PHEHYDRXLASE"/>
</dbReference>
<protein>
    <submittedName>
        <fullName evidence="11">NAD(P)H-dependent oxidoreductase</fullName>
    </submittedName>
</protein>
<dbReference type="KEGG" id="sand:H3309_01475"/>
<dbReference type="GO" id="GO:0016491">
    <property type="term" value="F:oxidoreductase activity"/>
    <property type="evidence" value="ECO:0007669"/>
    <property type="project" value="UniProtKB-KW"/>
</dbReference>
<dbReference type="SUPFAM" id="SSF52218">
    <property type="entry name" value="Flavoproteins"/>
    <property type="match status" value="2"/>
</dbReference>
<dbReference type="InterPro" id="IPR039261">
    <property type="entry name" value="FNR_nucleotide-bd"/>
</dbReference>
<keyword evidence="3" id="KW-0001">2Fe-2S</keyword>
<evidence type="ECO:0000256" key="5">
    <source>
        <dbReference type="ARBA" id="ARBA00022827"/>
    </source>
</evidence>
<dbReference type="Pfam" id="PF00175">
    <property type="entry name" value="NAD_binding_1"/>
    <property type="match status" value="1"/>
</dbReference>
<dbReference type="InterPro" id="IPR001041">
    <property type="entry name" value="2Fe-2S_ferredoxin-type"/>
</dbReference>
<evidence type="ECO:0000256" key="7">
    <source>
        <dbReference type="ARBA" id="ARBA00023004"/>
    </source>
</evidence>
<dbReference type="RefSeq" id="WP_182296854.1">
    <property type="nucleotide sequence ID" value="NZ_CP059851.1"/>
</dbReference>
<keyword evidence="7" id="KW-0408">Iron</keyword>
<dbReference type="EMBL" id="CP059851">
    <property type="protein sequence ID" value="QMW23207.1"/>
    <property type="molecule type" value="Genomic_DNA"/>
</dbReference>
<feature type="domain" description="2Fe-2S ferredoxin-type" evidence="9">
    <location>
        <begin position="714"/>
        <end position="808"/>
    </location>
</feature>
<sequence length="820" mass="86942">MSATEKLRGKKVVIFNGAEEDGPVHELAQTCESQALDREASVRIFHLRHMSVAPCLGEFDCWVRTPGRCRIPDEGQEIAKASHDADVVVRVTPVVFGGYGATIKTAMDRHLPLILPFFRQTSDFTHHQLRYGYGPHLVTLGVDSTPTLERRRLFRALAESNAVNKGCPTWAADIFGRDLAGAAATLDLAFESGAQAGDAAGSRENARAELVDAIQADATHCGTTARPKVAILMGSPRLTGVSTSRSIAAYLSERFAHHNVTTELIPASQFMRGPAAADAAAVRLAGADVLFVIAPMYVDALPGPVIAAMRAIAAIRQDRPRPGCVAAIINCGFPEPEQTRYAFALVKAFAHEAGYGYAGGLPVAGGEAIAGTPLAARGPVTSHIRAAIDQAAAHLSVGRAIPHAVSNAIAGRSTMPPALYHIAGTAGWYAKGLSNHVAPWAMRQAPLDGVSEAQWAKMALAGSTRARPLRVIGKQLETPDATTILFEDPAHDPLIFEAGQHVTLEAIIDGERVRRAYSIATIPRDRAIAITVKRVSGGTMSNWLHDHLDVGDLVRSYGPSGSFIAGPAPAAGRRLLLIAGGAGIVPLQAIARQVLGEEAAAQITLIYGAHSPQHMIGRESLMQLADIHESQLRLHLVFENDVDGAANARLDAAGLKPLLDGLDLAHFDRAMVCGPDGMRVAVRAALAQRGLSAERVVEESFVSPRAACVSDHEEVVTLHSRDGDRTFSVKPTKTLLEAALDAGEDLPFSCMAGGCGACQVRIVDGLANVRLDEPNETDPAEVGRGIVPACICRVSGPISFAVAGPDAARPMERRRKQESL</sequence>
<keyword evidence="12" id="KW-1185">Reference proteome</keyword>
<evidence type="ECO:0000256" key="1">
    <source>
        <dbReference type="ARBA" id="ARBA00001974"/>
    </source>
</evidence>